<sequence>MSTKKVTIQVTGSGILQDDVIMLGERVLKALKIPSGRPLQLQFGSFRREVTVIPVPRYDGLRINQTVASKTGLVPRSVLSISYRSASRTLRLGPYISVLVSRDYPDQPDRPFGSITMFCQELVNACRKKGAYVSFFTPEDIGAVTGYMKGWVYDDGWKKTVLPIADVVNNRLTSRKLENKPSVQHFMKEVKSLYGTQTFNEKFLDKNEVFDALKSISTLKRVLPESHLLKASAMLKTMCNRYPVVFLKPVRGSLGKGIIRVSRQSDGSFLTLATGVGGTRKQTYASLDKLYASMSGKMKTTRYQIQQGLTLIDNSGRPVDFRALVQKNRTGKWSVTSIVARIAGGSHYVSNLARGGSLSTVKEAVAKTQLSGSAKASAYAGLHTAALDIAKGIEGAIPAHFGELGIDLALDTSGRVWLLEVNSKPSKNDNTPLSESKIRPSVKAMLEYSTYLAGF</sequence>
<dbReference type="SUPFAM" id="SSF56059">
    <property type="entry name" value="Glutathione synthetase ATP-binding domain-like"/>
    <property type="match status" value="1"/>
</dbReference>
<reference evidence="1 2" key="1">
    <citation type="submission" date="2015-08" db="EMBL/GenBank/DDBJ databases">
        <title>Draft genome sequence of cellulolytic and xylanolytic Paenibacillus sp. A59, isolated from a decaying forest soil from Patagonia, Argentina.</title>
        <authorList>
            <person name="Ghio S."/>
            <person name="Caceres A.M."/>
            <person name="Talia P."/>
            <person name="Grasso D."/>
            <person name="Campos E."/>
        </authorList>
    </citation>
    <scope>NUCLEOTIDE SEQUENCE [LARGE SCALE GENOMIC DNA]</scope>
    <source>
        <strain evidence="1 2">A59</strain>
    </source>
</reference>
<evidence type="ECO:0000313" key="1">
    <source>
        <dbReference type="EMBL" id="KOY18016.1"/>
    </source>
</evidence>
<dbReference type="Proteomes" id="UP000037688">
    <property type="component" value="Unassembled WGS sequence"/>
</dbReference>
<dbReference type="AlphaFoldDB" id="A0A0M9BTH5"/>
<protein>
    <recommendedName>
        <fullName evidence="3">ATP-grasp domain-containing protein</fullName>
    </recommendedName>
</protein>
<organism evidence="1 2">
    <name type="scientific">Paenibacillus xylanivorans</name>
    <dbReference type="NCBI Taxonomy" id="1705561"/>
    <lineage>
        <taxon>Bacteria</taxon>
        <taxon>Bacillati</taxon>
        <taxon>Bacillota</taxon>
        <taxon>Bacilli</taxon>
        <taxon>Bacillales</taxon>
        <taxon>Paenibacillaceae</taxon>
        <taxon>Paenibacillus</taxon>
    </lineage>
</organism>
<gene>
    <name evidence="1" type="ORF">AMS66_02675</name>
</gene>
<comment type="caution">
    <text evidence="1">The sequence shown here is derived from an EMBL/GenBank/DDBJ whole genome shotgun (WGS) entry which is preliminary data.</text>
</comment>
<keyword evidence="2" id="KW-1185">Reference proteome</keyword>
<dbReference type="PATRIC" id="fig|1705561.3.peg.6849"/>
<proteinExistence type="predicted"/>
<evidence type="ECO:0008006" key="3">
    <source>
        <dbReference type="Google" id="ProtNLM"/>
    </source>
</evidence>
<dbReference type="InterPro" id="IPR026838">
    <property type="entry name" value="YheC/D"/>
</dbReference>
<name>A0A0M9BTH5_9BACL</name>
<evidence type="ECO:0000313" key="2">
    <source>
        <dbReference type="Proteomes" id="UP000037688"/>
    </source>
</evidence>
<dbReference type="Gene3D" id="3.30.470.20">
    <property type="entry name" value="ATP-grasp fold, B domain"/>
    <property type="match status" value="1"/>
</dbReference>
<dbReference type="Pfam" id="PF14398">
    <property type="entry name" value="ATPgrasp_YheCD"/>
    <property type="match status" value="1"/>
</dbReference>
<dbReference type="OrthoDB" id="7869153at2"/>
<dbReference type="RefSeq" id="WP_053779324.1">
    <property type="nucleotide sequence ID" value="NZ_LITU01000026.1"/>
</dbReference>
<accession>A0A0M9BTH5</accession>
<dbReference type="EMBL" id="LITU01000026">
    <property type="protein sequence ID" value="KOY18016.1"/>
    <property type="molecule type" value="Genomic_DNA"/>
</dbReference>